<evidence type="ECO:0000313" key="2">
    <source>
        <dbReference type="Proteomes" id="UP000094065"/>
    </source>
</evidence>
<dbReference type="Proteomes" id="UP000094065">
    <property type="component" value="Unassembled WGS sequence"/>
</dbReference>
<organism evidence="1 2">
    <name type="scientific">Cryptococcus amylolentus CBS 6039</name>
    <dbReference type="NCBI Taxonomy" id="1295533"/>
    <lineage>
        <taxon>Eukaryota</taxon>
        <taxon>Fungi</taxon>
        <taxon>Dikarya</taxon>
        <taxon>Basidiomycota</taxon>
        <taxon>Agaricomycotina</taxon>
        <taxon>Tremellomycetes</taxon>
        <taxon>Tremellales</taxon>
        <taxon>Cryptococcaceae</taxon>
        <taxon>Cryptococcus</taxon>
    </lineage>
</organism>
<dbReference type="EMBL" id="AWGJ01000005">
    <property type="protein sequence ID" value="ODN79966.1"/>
    <property type="molecule type" value="Genomic_DNA"/>
</dbReference>
<keyword evidence="2" id="KW-1185">Reference proteome</keyword>
<dbReference type="GeneID" id="30155148"/>
<proteinExistence type="predicted"/>
<reference evidence="1 2" key="1">
    <citation type="submission" date="2016-06" db="EMBL/GenBank/DDBJ databases">
        <title>Evolution of pathogenesis and genome organization in the Tremellales.</title>
        <authorList>
            <person name="Cuomo C."/>
            <person name="Litvintseva A."/>
            <person name="Heitman J."/>
            <person name="Chen Y."/>
            <person name="Sun S."/>
            <person name="Springer D."/>
            <person name="Dromer F."/>
            <person name="Young S."/>
            <person name="Zeng Q."/>
            <person name="Chapman S."/>
            <person name="Gujja S."/>
            <person name="Saif S."/>
            <person name="Birren B."/>
        </authorList>
    </citation>
    <scope>NUCLEOTIDE SEQUENCE [LARGE SCALE GENOMIC DNA]</scope>
    <source>
        <strain evidence="1 2">CBS 6039</strain>
    </source>
</reference>
<dbReference type="RefSeq" id="XP_018994813.1">
    <property type="nucleotide sequence ID" value="XM_019137787.1"/>
</dbReference>
<sequence length="191" mass="21226">MYESPFPFVSFHHPSPYLRCPSPSLWHPLRVLTIPPNVTLLVTPVTGVCLLDIPSASMLISLHAGHHDISLSVIDVFLENLHTRKPRRWVWLGEQLSKLSVLANERLVATGEGENKQVASVDLGESGLVSLGVGPRLVERREVVDHLRGRWVIGESHGPEVSPSLSSEFARLVGVQREQLNEVSPLFSRRV</sequence>
<comment type="caution">
    <text evidence="1">The sequence shown here is derived from an EMBL/GenBank/DDBJ whole genome shotgun (WGS) entry which is preliminary data.</text>
</comment>
<name>A0A1E3HW36_9TREE</name>
<evidence type="ECO:0000313" key="1">
    <source>
        <dbReference type="EMBL" id="ODN79966.1"/>
    </source>
</evidence>
<dbReference type="AlphaFoldDB" id="A0A1E3HW36"/>
<gene>
    <name evidence="1" type="ORF">L202_03839</name>
</gene>
<accession>A0A1E3HW36</accession>
<protein>
    <submittedName>
        <fullName evidence="1">Uncharacterized protein</fullName>
    </submittedName>
</protein>